<dbReference type="EMBL" id="GECZ01009870">
    <property type="protein sequence ID" value="JAS59899.1"/>
    <property type="molecule type" value="Transcribed_RNA"/>
</dbReference>
<gene>
    <name evidence="2" type="ORF">g.45752</name>
</gene>
<evidence type="ECO:0000313" key="2">
    <source>
        <dbReference type="EMBL" id="JAS59899.1"/>
    </source>
</evidence>
<dbReference type="AlphaFoldDB" id="A0A1B6GBT3"/>
<reference evidence="2" key="1">
    <citation type="submission" date="2015-11" db="EMBL/GenBank/DDBJ databases">
        <title>De novo transcriptome assembly of four potential Pierce s Disease insect vectors from Arizona vineyards.</title>
        <authorList>
            <person name="Tassone E.E."/>
        </authorList>
    </citation>
    <scope>NUCLEOTIDE SEQUENCE</scope>
</reference>
<proteinExistence type="predicted"/>
<name>A0A1B6GBT3_9HEMI</name>
<accession>A0A1B6GBT3</accession>
<feature type="non-terminal residue" evidence="2">
    <location>
        <position position="104"/>
    </location>
</feature>
<feature type="non-terminal residue" evidence="2">
    <location>
        <position position="1"/>
    </location>
</feature>
<evidence type="ECO:0000256" key="1">
    <source>
        <dbReference type="SAM" id="MobiDB-lite"/>
    </source>
</evidence>
<feature type="compositionally biased region" description="Low complexity" evidence="1">
    <location>
        <begin position="1"/>
        <end position="12"/>
    </location>
</feature>
<organism evidence="2">
    <name type="scientific">Cuerna arida</name>
    <dbReference type="NCBI Taxonomy" id="1464854"/>
    <lineage>
        <taxon>Eukaryota</taxon>
        <taxon>Metazoa</taxon>
        <taxon>Ecdysozoa</taxon>
        <taxon>Arthropoda</taxon>
        <taxon>Hexapoda</taxon>
        <taxon>Insecta</taxon>
        <taxon>Pterygota</taxon>
        <taxon>Neoptera</taxon>
        <taxon>Paraneoptera</taxon>
        <taxon>Hemiptera</taxon>
        <taxon>Auchenorrhyncha</taxon>
        <taxon>Membracoidea</taxon>
        <taxon>Cicadellidae</taxon>
        <taxon>Cicadellinae</taxon>
        <taxon>Proconiini</taxon>
        <taxon>Cuerna</taxon>
    </lineage>
</organism>
<sequence>SVSTVTANNTTSPNCSTTDPPTAHTASPLLHLQSDITSVRMWSQRLSLPSTSAPALSARSVSTVTAHNAMSPNCSSTDPPAMHIASAHLQLRSDISQTTYHCSS</sequence>
<feature type="region of interest" description="Disordered" evidence="1">
    <location>
        <begin position="1"/>
        <end position="24"/>
    </location>
</feature>
<protein>
    <submittedName>
        <fullName evidence="2">Uncharacterized protein</fullName>
    </submittedName>
</protein>